<dbReference type="InterPro" id="IPR001206">
    <property type="entry name" value="Diacylglycerol_kinase_cat_dom"/>
</dbReference>
<evidence type="ECO:0000313" key="2">
    <source>
        <dbReference type="EMBL" id="MBO0513060.1"/>
    </source>
</evidence>
<gene>
    <name evidence="2" type="ORF">J0695_14790</name>
</gene>
<dbReference type="PROSITE" id="PS50146">
    <property type="entry name" value="DAGK"/>
    <property type="match status" value="1"/>
</dbReference>
<keyword evidence="3" id="KW-1185">Reference proteome</keyword>
<dbReference type="AlphaFoldDB" id="A0A939F9Q6"/>
<dbReference type="EMBL" id="JAFLRJ010000132">
    <property type="protein sequence ID" value="MBO0513060.1"/>
    <property type="molecule type" value="Genomic_DNA"/>
</dbReference>
<dbReference type="SUPFAM" id="SSF111331">
    <property type="entry name" value="NAD kinase/diacylglycerol kinase-like"/>
    <property type="match status" value="1"/>
</dbReference>
<dbReference type="GO" id="GO:0016301">
    <property type="term" value="F:kinase activity"/>
    <property type="evidence" value="ECO:0007669"/>
    <property type="project" value="InterPro"/>
</dbReference>
<organism evidence="2 3">
    <name type="scientific">Streptomyces beijiangensis</name>
    <dbReference type="NCBI Taxonomy" id="163361"/>
    <lineage>
        <taxon>Bacteria</taxon>
        <taxon>Bacillati</taxon>
        <taxon>Actinomycetota</taxon>
        <taxon>Actinomycetes</taxon>
        <taxon>Kitasatosporales</taxon>
        <taxon>Streptomycetaceae</taxon>
        <taxon>Streptomyces</taxon>
    </lineage>
</organism>
<dbReference type="Gene3D" id="3.40.50.10330">
    <property type="entry name" value="Probable inorganic polyphosphate/atp-NAD kinase, domain 1"/>
    <property type="match status" value="1"/>
</dbReference>
<evidence type="ECO:0000259" key="1">
    <source>
        <dbReference type="PROSITE" id="PS50146"/>
    </source>
</evidence>
<reference evidence="2" key="1">
    <citation type="submission" date="2021-03" db="EMBL/GenBank/DDBJ databases">
        <title>Streptomyces poriferae sp. nov., a novel marine sponge-derived Actinobacteria species with anti-MRSA activity.</title>
        <authorList>
            <person name="Sandoval-Powers M."/>
            <person name="Kralova S."/>
            <person name="Nguyen G.-S."/>
            <person name="Fawwal D."/>
            <person name="Degnes K."/>
            <person name="Klinkenberg G."/>
            <person name="Sletta H."/>
            <person name="Wentzel A."/>
            <person name="Liles M.R."/>
        </authorList>
    </citation>
    <scope>NUCLEOTIDE SEQUENCE</scope>
    <source>
        <strain evidence="2">DSM 41794</strain>
    </source>
</reference>
<comment type="caution">
    <text evidence="2">The sequence shown here is derived from an EMBL/GenBank/DDBJ whole genome shotgun (WGS) entry which is preliminary data.</text>
</comment>
<accession>A0A939F9Q6</accession>
<sequence length="432" mass="44116">MGDHRTFKYGLFLLAGAAALGVSGNRRARRAALRGAGSMALASAACAATGASAAGPAATAAAFTAGVALESPRLGAVLAPVVAGVAAARSRNGSQGFGRVLTGVAVGAGVAGATCRWWPLYRDEPADTARPVIAVPALPAGRGLVLVVNGDAGGDTPAEVELRSLLPEADLRLCAAGDDLQTVFDRAVKDVLTDGGALGVAGGDGTVNTAATLAAENGLPLAVFPAGTLNHFAADLGLPTLASAAEAVEAGHGGAVDLGRVSGAGSHTYFLNTFSIGVYPELVRAREARESRLGKWPALCTGLVRVLAEGTPNEVTVDGKRRLVWLLFAGNSRYDPPGFAPSYRRSLDDGLLDLRIVDGSHPFARTRLVAAFLTGTLTRSRVYQATTATRIEIGGVGEEGDYSRDGEVSPASDELVVDKLARALTVYLPVPQ</sequence>
<proteinExistence type="predicted"/>
<dbReference type="Pfam" id="PF00781">
    <property type="entry name" value="DAGK_cat"/>
    <property type="match status" value="1"/>
</dbReference>
<dbReference type="Proteomes" id="UP000664167">
    <property type="component" value="Unassembled WGS sequence"/>
</dbReference>
<dbReference type="Gene3D" id="2.60.200.40">
    <property type="match status" value="1"/>
</dbReference>
<name>A0A939F9Q6_9ACTN</name>
<dbReference type="InterPro" id="IPR016064">
    <property type="entry name" value="NAD/diacylglycerol_kinase_sf"/>
</dbReference>
<dbReference type="SMART" id="SM00046">
    <property type="entry name" value="DAGKc"/>
    <property type="match status" value="1"/>
</dbReference>
<dbReference type="InterPro" id="IPR006311">
    <property type="entry name" value="TAT_signal"/>
</dbReference>
<dbReference type="InterPro" id="IPR017438">
    <property type="entry name" value="ATP-NAD_kinase_N"/>
</dbReference>
<evidence type="ECO:0000313" key="3">
    <source>
        <dbReference type="Proteomes" id="UP000664167"/>
    </source>
</evidence>
<dbReference type="RefSeq" id="WP_206962488.1">
    <property type="nucleotide sequence ID" value="NZ_BAAAJJ010000010.1"/>
</dbReference>
<feature type="domain" description="DAGKc" evidence="1">
    <location>
        <begin position="139"/>
        <end position="265"/>
    </location>
</feature>
<protein>
    <submittedName>
        <fullName evidence="2">Phosphoesterase</fullName>
    </submittedName>
</protein>
<dbReference type="PROSITE" id="PS51318">
    <property type="entry name" value="TAT"/>
    <property type="match status" value="1"/>
</dbReference>